<proteinExistence type="predicted"/>
<dbReference type="KEGG" id="hmp:K6T50_07120"/>
<dbReference type="InterPro" id="IPR006311">
    <property type="entry name" value="TAT_signal"/>
</dbReference>
<evidence type="ECO:0000256" key="1">
    <source>
        <dbReference type="SAM" id="MobiDB-lite"/>
    </source>
</evidence>
<evidence type="ECO:0000313" key="2">
    <source>
        <dbReference type="EMBL" id="QZP38898.1"/>
    </source>
</evidence>
<feature type="region of interest" description="Disordered" evidence="1">
    <location>
        <begin position="23"/>
        <end position="56"/>
    </location>
</feature>
<accession>A0A8T8WGD0</accession>
<evidence type="ECO:0000313" key="3">
    <source>
        <dbReference type="Proteomes" id="UP000826254"/>
    </source>
</evidence>
<dbReference type="GeneID" id="67177900"/>
<reference evidence="2 3" key="1">
    <citation type="journal article" date="2021" name="Int. J. Syst. Evol. Microbiol.">
        <title>Halobaculum halophilum sp. nov. and Halobaculum salinum sp. nov., isolated from salt lake and saline soil.</title>
        <authorList>
            <person name="Cui H.L."/>
            <person name="Shi X.W."/>
            <person name="Yin X.M."/>
            <person name="Yang X.Y."/>
            <person name="Hou J."/>
            <person name="Zhu L."/>
        </authorList>
    </citation>
    <scope>NUCLEOTIDE SEQUENCE [LARGE SCALE GENOMIC DNA]</scope>
    <source>
        <strain evidence="2 3">NBRC 109044</strain>
    </source>
</reference>
<dbReference type="AlphaFoldDB" id="A0A8T8WGD0"/>
<dbReference type="PROSITE" id="PS51257">
    <property type="entry name" value="PROKAR_LIPOPROTEIN"/>
    <property type="match status" value="1"/>
</dbReference>
<dbReference type="Gene3D" id="2.160.20.10">
    <property type="entry name" value="Single-stranded right-handed beta-helix, Pectin lyase-like"/>
    <property type="match status" value="1"/>
</dbReference>
<organism evidence="2 3">
    <name type="scientific">Halobaculum magnesiiphilum</name>
    <dbReference type="NCBI Taxonomy" id="1017351"/>
    <lineage>
        <taxon>Archaea</taxon>
        <taxon>Methanobacteriati</taxon>
        <taxon>Methanobacteriota</taxon>
        <taxon>Stenosarchaea group</taxon>
        <taxon>Halobacteria</taxon>
        <taxon>Halobacteriales</taxon>
        <taxon>Haloferacaceae</taxon>
        <taxon>Halobaculum</taxon>
    </lineage>
</organism>
<feature type="compositionally biased region" description="Low complexity" evidence="1">
    <location>
        <begin position="36"/>
        <end position="53"/>
    </location>
</feature>
<keyword evidence="3" id="KW-1185">Reference proteome</keyword>
<protein>
    <recommendedName>
        <fullName evidence="4">Tat (Twin-arginine translocation) pathway signal sequence</fullName>
    </recommendedName>
</protein>
<sequence>MDRRRFLRATAAAGVAAVTAGCGGLREDSDQPPPADTAATPSGTVSTSTSGRATDTDRFDSVVDLAEAGADADRSLVPYLERHLADDTMVYLPAGRYRMDDTVRLLSFDNVGIVGDGAVIVPPDGFDSTLFDLGRPGRASNLLIEGITFDFRAPDTGSRPVSALVDDGLVIRDLAVVGKQDAGRAMLRADVTDPDGTGLVERLRLPDGAAYETQSTAFLVGDRHRGELRFEDCRIVGFPDNGLYADPDHGRVEVVGGYYANCDISNVRVGNDSVVRGVHVRNDTAPSGYENMRGIRATHGDGVLVEDCTVELERVPASEGGIVMSSQLTAGTVRNTRIEVDADGVSAIRAKSPDDALADGELVFEDITVRGTAANGAAIEMLNREDCTFDRATVVQSGASRDGFLFDYVSSGIIRDSHIDVTGRPVVSADRATVEVFDSHPLEVNTSR</sequence>
<dbReference type="PROSITE" id="PS51318">
    <property type="entry name" value="TAT"/>
    <property type="match status" value="1"/>
</dbReference>
<gene>
    <name evidence="2" type="ORF">K6T50_07120</name>
</gene>
<evidence type="ECO:0008006" key="4">
    <source>
        <dbReference type="Google" id="ProtNLM"/>
    </source>
</evidence>
<dbReference type="RefSeq" id="WP_222608696.1">
    <property type="nucleotide sequence ID" value="NZ_CP081958.1"/>
</dbReference>
<name>A0A8T8WGD0_9EURY</name>
<dbReference type="InterPro" id="IPR011050">
    <property type="entry name" value="Pectin_lyase_fold/virulence"/>
</dbReference>
<dbReference type="Proteomes" id="UP000826254">
    <property type="component" value="Chromosome"/>
</dbReference>
<dbReference type="SUPFAM" id="SSF51126">
    <property type="entry name" value="Pectin lyase-like"/>
    <property type="match status" value="1"/>
</dbReference>
<dbReference type="EMBL" id="CP081958">
    <property type="protein sequence ID" value="QZP38898.1"/>
    <property type="molecule type" value="Genomic_DNA"/>
</dbReference>
<dbReference type="InterPro" id="IPR012334">
    <property type="entry name" value="Pectin_lyas_fold"/>
</dbReference>